<protein>
    <submittedName>
        <fullName evidence="5">Uncharacterized protein</fullName>
    </submittedName>
</protein>
<gene>
    <name evidence="5" type="ORF">W911_03185</name>
</gene>
<evidence type="ECO:0000313" key="5">
    <source>
        <dbReference type="EMBL" id="AHB49877.1"/>
    </source>
</evidence>
<dbReference type="Pfam" id="PF13181">
    <property type="entry name" value="TPR_8"/>
    <property type="match status" value="1"/>
</dbReference>
<dbReference type="EMBL" id="CP006912">
    <property type="protein sequence ID" value="AHB49877.1"/>
    <property type="molecule type" value="Genomic_DNA"/>
</dbReference>
<feature type="repeat" description="TPR" evidence="3">
    <location>
        <begin position="65"/>
        <end position="98"/>
    </location>
</feature>
<keyword evidence="1" id="KW-0677">Repeat</keyword>
<dbReference type="Proteomes" id="UP000018542">
    <property type="component" value="Chromosome"/>
</dbReference>
<organism evidence="5 6">
    <name type="scientific">Hyphomicrobium nitrativorans NL23</name>
    <dbReference type="NCBI Taxonomy" id="1029756"/>
    <lineage>
        <taxon>Bacteria</taxon>
        <taxon>Pseudomonadati</taxon>
        <taxon>Pseudomonadota</taxon>
        <taxon>Alphaproteobacteria</taxon>
        <taxon>Hyphomicrobiales</taxon>
        <taxon>Hyphomicrobiaceae</taxon>
        <taxon>Hyphomicrobium</taxon>
    </lineage>
</organism>
<accession>V5SHA8</accession>
<dbReference type="InterPro" id="IPR011990">
    <property type="entry name" value="TPR-like_helical_dom_sf"/>
</dbReference>
<dbReference type="AlphaFoldDB" id="V5SHA8"/>
<dbReference type="InterPro" id="IPR050498">
    <property type="entry name" value="Ycf3"/>
</dbReference>
<keyword evidence="4" id="KW-0732">Signal</keyword>
<evidence type="ECO:0000256" key="1">
    <source>
        <dbReference type="ARBA" id="ARBA00022737"/>
    </source>
</evidence>
<evidence type="ECO:0000256" key="4">
    <source>
        <dbReference type="SAM" id="SignalP"/>
    </source>
</evidence>
<feature type="signal peptide" evidence="4">
    <location>
        <begin position="1"/>
        <end position="30"/>
    </location>
</feature>
<feature type="chain" id="PRO_5004740816" evidence="4">
    <location>
        <begin position="31"/>
        <end position="220"/>
    </location>
</feature>
<proteinExistence type="predicted"/>
<dbReference type="PATRIC" id="fig|1029756.8.peg.669"/>
<dbReference type="SMART" id="SM00028">
    <property type="entry name" value="TPR"/>
    <property type="match status" value="3"/>
</dbReference>
<dbReference type="OrthoDB" id="9814069at2"/>
<evidence type="ECO:0000313" key="6">
    <source>
        <dbReference type="Proteomes" id="UP000018542"/>
    </source>
</evidence>
<dbReference type="SUPFAM" id="SSF48452">
    <property type="entry name" value="TPR-like"/>
    <property type="match status" value="1"/>
</dbReference>
<dbReference type="PROSITE" id="PS51257">
    <property type="entry name" value="PROKAR_LIPOPROTEIN"/>
    <property type="match status" value="1"/>
</dbReference>
<dbReference type="InterPro" id="IPR019734">
    <property type="entry name" value="TPR_rpt"/>
</dbReference>
<dbReference type="Gene3D" id="1.25.40.10">
    <property type="entry name" value="Tetratricopeptide repeat domain"/>
    <property type="match status" value="1"/>
</dbReference>
<reference evidence="5 6" key="1">
    <citation type="journal article" date="2014" name="Genome Announc.">
        <title>Complete Genome Sequence of Hyphomicrobium nitrativorans Strain NL23, a Denitrifying Bacterium Isolated from Biofilm of a Methanol-Fed Denitrification System Treating Seawater at the Montreal Biodome.</title>
        <authorList>
            <person name="Martineau C."/>
            <person name="Villeneuve C."/>
            <person name="Mauffrey F."/>
            <person name="Villemur R."/>
        </authorList>
    </citation>
    <scope>NUCLEOTIDE SEQUENCE [LARGE SCALE GENOMIC DNA]</scope>
    <source>
        <strain evidence="5">NL23</strain>
    </source>
</reference>
<dbReference type="RefSeq" id="WP_023786057.1">
    <property type="nucleotide sequence ID" value="NC_022997.1"/>
</dbReference>
<keyword evidence="2 3" id="KW-0802">TPR repeat</keyword>
<sequence>MTVLSRHSRNYRLAALLTGALLACAMPAGAASTSTSECFSQNNERRIAGCTDLIENPNIDAGTKSLAYAMRALALSLKGKLDESLPDYDRAIELDPGSAMSFNNRAWVKYKLNRLEDGLEDVERSLVLGPASPHAHDTRAHIRQALGERRPALRDYERAMRLGGEPLVRLYQCGLEAAGFYKGPIDGLYTRDVRSALEACVDTTECDPLPPDEECRAAMS</sequence>
<dbReference type="PROSITE" id="PS50005">
    <property type="entry name" value="TPR"/>
    <property type="match status" value="1"/>
</dbReference>
<dbReference type="STRING" id="1029756.W911_03185"/>
<dbReference type="HOGENOM" id="CLU_1287234_0_0_5"/>
<dbReference type="PANTHER" id="PTHR44858">
    <property type="entry name" value="TETRATRICOPEPTIDE REPEAT PROTEIN 6"/>
    <property type="match status" value="1"/>
</dbReference>
<dbReference type="PANTHER" id="PTHR44858:SF1">
    <property type="entry name" value="UDP-N-ACETYLGLUCOSAMINE--PEPTIDE N-ACETYLGLUCOSAMINYLTRANSFERASE SPINDLY-RELATED"/>
    <property type="match status" value="1"/>
</dbReference>
<evidence type="ECO:0000256" key="2">
    <source>
        <dbReference type="ARBA" id="ARBA00022803"/>
    </source>
</evidence>
<name>V5SHA8_9HYPH</name>
<dbReference type="KEGG" id="hni:W911_03185"/>
<keyword evidence="6" id="KW-1185">Reference proteome</keyword>
<evidence type="ECO:0000256" key="3">
    <source>
        <dbReference type="PROSITE-ProRule" id="PRU00339"/>
    </source>
</evidence>